<comment type="caution">
    <text evidence="1">The sequence shown here is derived from an EMBL/GenBank/DDBJ whole genome shotgun (WGS) entry which is preliminary data.</text>
</comment>
<name>A0A9X6RJJ0_HYPEX</name>
<dbReference type="AlphaFoldDB" id="A0A9X6RJJ0"/>
<proteinExistence type="predicted"/>
<sequence>MHFDPKRSSDIDAIISPVKIIIIMRWINQILNCWPESRNTIYGCNDYDSGHFVSLPSIATTLTTLCQAMDGSPSSMVIGSRLDASYYSIADELR</sequence>
<keyword evidence="2" id="KW-1185">Reference proteome</keyword>
<reference evidence="2" key="1">
    <citation type="submission" date="2017-01" db="EMBL/GenBank/DDBJ databases">
        <title>Comparative genomics of anhydrobiosis in the tardigrade Hypsibius dujardini.</title>
        <authorList>
            <person name="Yoshida Y."/>
            <person name="Koutsovoulos G."/>
            <person name="Laetsch D."/>
            <person name="Stevens L."/>
            <person name="Kumar S."/>
            <person name="Horikawa D."/>
            <person name="Ishino K."/>
            <person name="Komine S."/>
            <person name="Tomita M."/>
            <person name="Blaxter M."/>
            <person name="Arakawa K."/>
        </authorList>
    </citation>
    <scope>NUCLEOTIDE SEQUENCE [LARGE SCALE GENOMIC DNA]</scope>
    <source>
        <strain evidence="2">Z151</strain>
    </source>
</reference>
<dbReference type="Proteomes" id="UP000192578">
    <property type="component" value="Unassembled WGS sequence"/>
</dbReference>
<accession>A0A9X6RJJ0</accession>
<evidence type="ECO:0000313" key="2">
    <source>
        <dbReference type="Proteomes" id="UP000192578"/>
    </source>
</evidence>
<gene>
    <name evidence="1" type="ORF">BV898_14473</name>
</gene>
<organism evidence="1 2">
    <name type="scientific">Hypsibius exemplaris</name>
    <name type="common">Freshwater tardigrade</name>
    <dbReference type="NCBI Taxonomy" id="2072580"/>
    <lineage>
        <taxon>Eukaryota</taxon>
        <taxon>Metazoa</taxon>
        <taxon>Ecdysozoa</taxon>
        <taxon>Tardigrada</taxon>
        <taxon>Eutardigrada</taxon>
        <taxon>Parachela</taxon>
        <taxon>Hypsibioidea</taxon>
        <taxon>Hypsibiidae</taxon>
        <taxon>Hypsibius</taxon>
    </lineage>
</organism>
<evidence type="ECO:0000313" key="1">
    <source>
        <dbReference type="EMBL" id="OWA49939.1"/>
    </source>
</evidence>
<protein>
    <submittedName>
        <fullName evidence="1">Uncharacterized protein</fullName>
    </submittedName>
</protein>
<dbReference type="EMBL" id="MTYJ01000177">
    <property type="protein sequence ID" value="OWA49939.1"/>
    <property type="molecule type" value="Genomic_DNA"/>
</dbReference>